<dbReference type="PANTHER" id="PTHR13806:SF31">
    <property type="entry name" value="FLOTILLIN-LIKE PROTEIN 1-RELATED"/>
    <property type="match status" value="1"/>
</dbReference>
<protein>
    <recommendedName>
        <fullName evidence="1">Flotillin-like</fullName>
    </recommendedName>
</protein>
<dbReference type="GO" id="GO:0005901">
    <property type="term" value="C:caveola"/>
    <property type="evidence" value="ECO:0007669"/>
    <property type="project" value="UniProtKB-SubCell"/>
</dbReference>
<accession>A0A8T2Z7F0</accession>
<gene>
    <name evidence="3" type="ORF">H0E87_006516</name>
</gene>
<evidence type="ECO:0000256" key="2">
    <source>
        <dbReference type="SAM" id="SignalP"/>
    </source>
</evidence>
<feature type="chain" id="PRO_5035877235" description="Flotillin-like" evidence="2">
    <location>
        <begin position="28"/>
        <end position="154"/>
    </location>
</feature>
<evidence type="ECO:0000256" key="1">
    <source>
        <dbReference type="RuleBase" id="RU366054"/>
    </source>
</evidence>
<name>A0A8T2Z7F0_POPDE</name>
<keyword evidence="1" id="KW-1003">Cell membrane</keyword>
<dbReference type="EMBL" id="JACEGQ020000003">
    <property type="protein sequence ID" value="KAH8513251.1"/>
    <property type="molecule type" value="Genomic_DNA"/>
</dbReference>
<dbReference type="AlphaFoldDB" id="A0A8T2Z7F0"/>
<dbReference type="InterPro" id="IPR027705">
    <property type="entry name" value="Flotillin_fam"/>
</dbReference>
<reference evidence="3" key="1">
    <citation type="journal article" date="2021" name="J. Hered.">
        <title>Genome Assembly of Salicaceae Populus deltoides (Eastern Cottonwood) I-69 Based on Nanopore Sequencing and Hi-C Technologies.</title>
        <authorList>
            <person name="Bai S."/>
            <person name="Wu H."/>
            <person name="Zhang J."/>
            <person name="Pan Z."/>
            <person name="Zhao W."/>
            <person name="Li Z."/>
            <person name="Tong C."/>
        </authorList>
    </citation>
    <scope>NUCLEOTIDE SEQUENCE</scope>
    <source>
        <tissue evidence="3">Leaf</tissue>
    </source>
</reference>
<sequence length="154" mass="17155">MWGILHHRTLLLHLIVLVIKMVFLVRQKVQEANWQLYKKQRAADAVLYDKMKEAEAQQATGDAAFYAAYKNMFQEIAAINAQAVHGLQPEINIWNSGGAAAGVADGTLQEQTGMLPPAWLDTLTDGTSTSNNLRLWLSVHSSRGSSTETIYYSY</sequence>
<proteinExistence type="inferred from homology"/>
<comment type="subcellular location">
    <subcellularLocation>
        <location evidence="1">Cell membrane</location>
        <topology evidence="1">Lipid-anchor</topology>
    </subcellularLocation>
    <subcellularLocation>
        <location evidence="1">Membrane</location>
        <location evidence="1">Caveola</location>
    </subcellularLocation>
</comment>
<comment type="similarity">
    <text evidence="1">Belongs to the band 7/mec-2 family. Flotillin subfamily.</text>
</comment>
<dbReference type="Proteomes" id="UP000807159">
    <property type="component" value="Chromosome 3"/>
</dbReference>
<keyword evidence="2" id="KW-0732">Signal</keyword>
<evidence type="ECO:0000313" key="3">
    <source>
        <dbReference type="EMBL" id="KAH8513251.1"/>
    </source>
</evidence>
<keyword evidence="4" id="KW-1185">Reference proteome</keyword>
<evidence type="ECO:0000313" key="4">
    <source>
        <dbReference type="Proteomes" id="UP000807159"/>
    </source>
</evidence>
<organism evidence="3 4">
    <name type="scientific">Populus deltoides</name>
    <name type="common">Eastern poplar</name>
    <name type="synonym">Eastern cottonwood</name>
    <dbReference type="NCBI Taxonomy" id="3696"/>
    <lineage>
        <taxon>Eukaryota</taxon>
        <taxon>Viridiplantae</taxon>
        <taxon>Streptophyta</taxon>
        <taxon>Embryophyta</taxon>
        <taxon>Tracheophyta</taxon>
        <taxon>Spermatophyta</taxon>
        <taxon>Magnoliopsida</taxon>
        <taxon>eudicotyledons</taxon>
        <taxon>Gunneridae</taxon>
        <taxon>Pentapetalae</taxon>
        <taxon>rosids</taxon>
        <taxon>fabids</taxon>
        <taxon>Malpighiales</taxon>
        <taxon>Salicaceae</taxon>
        <taxon>Saliceae</taxon>
        <taxon>Populus</taxon>
    </lineage>
</organism>
<comment type="caution">
    <text evidence="3">The sequence shown here is derived from an EMBL/GenBank/DDBJ whole genome shotgun (WGS) entry which is preliminary data.</text>
</comment>
<dbReference type="PANTHER" id="PTHR13806">
    <property type="entry name" value="FLOTILLIN-RELATED"/>
    <property type="match status" value="1"/>
</dbReference>
<feature type="signal peptide" evidence="2">
    <location>
        <begin position="1"/>
        <end position="27"/>
    </location>
</feature>
<keyword evidence="1" id="KW-0472">Membrane</keyword>